<dbReference type="eggNOG" id="COG2197">
    <property type="taxonomic scope" value="Bacteria"/>
</dbReference>
<dbReference type="HOGENOM" id="CLU_068865_0_0_11"/>
<reference evidence="1 2" key="1">
    <citation type="journal article" date="2012" name="J. Bacteriol.">
        <title>Genome Sequence of Blastococcus saxobsidens DD2, a Stone-Inhabiting Bacterium.</title>
        <authorList>
            <person name="Chouaia B."/>
            <person name="Crotti E."/>
            <person name="Brusetti L."/>
            <person name="Daffonchio D."/>
            <person name="Essoussi I."/>
            <person name="Nouioui I."/>
            <person name="Sbissi I."/>
            <person name="Ghodhbane-Gtari F."/>
            <person name="Gtari M."/>
            <person name="Vacherie B."/>
            <person name="Barbe V."/>
            <person name="Medigue C."/>
            <person name="Gury J."/>
            <person name="Pujic P."/>
            <person name="Normand P."/>
        </authorList>
    </citation>
    <scope>NUCLEOTIDE SEQUENCE [LARGE SCALE GENOMIC DNA]</scope>
    <source>
        <strain evidence="1 2">DD2</strain>
    </source>
</reference>
<accession>H6RQZ4</accession>
<organism evidence="1 2">
    <name type="scientific">Blastococcus saxobsidens (strain DD2)</name>
    <dbReference type="NCBI Taxonomy" id="1146883"/>
    <lineage>
        <taxon>Bacteria</taxon>
        <taxon>Bacillati</taxon>
        <taxon>Actinomycetota</taxon>
        <taxon>Actinomycetes</taxon>
        <taxon>Geodermatophilales</taxon>
        <taxon>Geodermatophilaceae</taxon>
        <taxon>Blastococcus</taxon>
    </lineage>
</organism>
<evidence type="ECO:0000313" key="2">
    <source>
        <dbReference type="Proteomes" id="UP000007517"/>
    </source>
</evidence>
<name>H6RQZ4_BLASD</name>
<keyword evidence="2" id="KW-1185">Reference proteome</keyword>
<reference evidence="2" key="2">
    <citation type="submission" date="2012-02" db="EMBL/GenBank/DDBJ databases">
        <title>Complete genome sequence of Blastococcus saxobsidens strain DD2.</title>
        <authorList>
            <person name="Genoscope."/>
        </authorList>
    </citation>
    <scope>NUCLEOTIDE SEQUENCE [LARGE SCALE GENOMIC DNA]</scope>
    <source>
        <strain evidence="2">DD2</strain>
    </source>
</reference>
<dbReference type="EMBL" id="FO117623">
    <property type="protein sequence ID" value="CCG02873.1"/>
    <property type="molecule type" value="Genomic_DNA"/>
</dbReference>
<evidence type="ECO:0000313" key="1">
    <source>
        <dbReference type="EMBL" id="CCG02873.1"/>
    </source>
</evidence>
<dbReference type="AlphaFoldDB" id="H6RQZ4"/>
<proteinExistence type="predicted"/>
<dbReference type="OrthoDB" id="4551696at2"/>
<protein>
    <submittedName>
        <fullName evidence="1">Uncharacterized protein</fullName>
    </submittedName>
</protein>
<dbReference type="STRING" id="1146883.BLASA_1959"/>
<sequence length="360" mass="39873">MPMGRGMSATRTCPACGYSGTYASDALADVHHARHSCAKHRQAIERARRRVQRAQGRVERDCTHPRAGHVHGTRAAYVKDRCRCTDCTAANTAAGRAVHRAQTFGRWRPFVDAAPVREHIRALRAAGIGVERVALLAGISTSHVRELADPGRDGTPGIQWVRPRTAHRVLRIRMDQANRAPRSHVVATGTRRRLQALIATGWPHDELAARLGRSSAGLRRSMLSDSVTARTAQDVNDLYEQLWNLRPPQSTDDQRAAADAARAFAAERGWLPPLAWDDIDTDPEPQHHAGRVEKDDDLDEIAIERALAGDGVRLEHLTPAEQDEVVRRLTERGKSIRDIAQQLATTKRTISRRRASIKAA</sequence>
<dbReference type="Proteomes" id="UP000007517">
    <property type="component" value="Chromosome"/>
</dbReference>
<dbReference type="KEGG" id="bsd:BLASA_1959"/>
<gene>
    <name evidence="1" type="ordered locus">BLASA_1959</name>
</gene>